<dbReference type="STRING" id="1005944.SAMN05192576_1845"/>
<reference evidence="3 4" key="1">
    <citation type="submission" date="2016-10" db="EMBL/GenBank/DDBJ databases">
        <authorList>
            <person name="de Groot N.N."/>
        </authorList>
    </citation>
    <scope>NUCLEOTIDE SEQUENCE [LARGE SCALE GENOMIC DNA]</scope>
    <source>
        <strain evidence="3 4">CGMCC 1.11147</strain>
    </source>
</reference>
<keyword evidence="2" id="KW-0732">Signal</keyword>
<feature type="signal peptide" evidence="2">
    <location>
        <begin position="1"/>
        <end position="18"/>
    </location>
</feature>
<dbReference type="PROSITE" id="PS51257">
    <property type="entry name" value="PROKAR_LIPOPROTEIN"/>
    <property type="match status" value="1"/>
</dbReference>
<name>A0A1G9ZUT4_9ACTN</name>
<accession>A0A1G9ZUT4</accession>
<feature type="chain" id="PRO_5038487156" evidence="2">
    <location>
        <begin position="19"/>
        <end position="208"/>
    </location>
</feature>
<protein>
    <submittedName>
        <fullName evidence="3">Uncharacterized protein</fullName>
    </submittedName>
</protein>
<feature type="region of interest" description="Disordered" evidence="1">
    <location>
        <begin position="20"/>
        <end position="43"/>
    </location>
</feature>
<organism evidence="3 4">
    <name type="scientific">Nocardioides szechwanensis</name>
    <dbReference type="NCBI Taxonomy" id="1005944"/>
    <lineage>
        <taxon>Bacteria</taxon>
        <taxon>Bacillati</taxon>
        <taxon>Actinomycetota</taxon>
        <taxon>Actinomycetes</taxon>
        <taxon>Propionibacteriales</taxon>
        <taxon>Nocardioidaceae</taxon>
        <taxon>Nocardioides</taxon>
    </lineage>
</organism>
<evidence type="ECO:0000256" key="2">
    <source>
        <dbReference type="SAM" id="SignalP"/>
    </source>
</evidence>
<dbReference type="RefSeq" id="WP_091023941.1">
    <property type="nucleotide sequence ID" value="NZ_BKAE01000019.1"/>
</dbReference>
<sequence>MKTTLVALLLAVPLLASCGGDDPADTATDPAGSSGLERPTEVTAAPGQVRSANLATVMDTGSVELCLGPVAESYPPQCGGPAITNWDWADHTGMFEQQGEVRWGTFAVTGTWDGTSFTLTEAIPGALYDPMYEEPTPLPEPEKDYSDSELQAMAEDLGGLPGAQGAYADDGGHVLVDVIYDDGSFQDWADQEYGDDVVVIGSALVDVS</sequence>
<feature type="compositionally biased region" description="Low complexity" evidence="1">
    <location>
        <begin position="20"/>
        <end position="32"/>
    </location>
</feature>
<gene>
    <name evidence="3" type="ORF">SAMN05192576_1845</name>
</gene>
<dbReference type="EMBL" id="FNIC01000002">
    <property type="protein sequence ID" value="SDN25000.1"/>
    <property type="molecule type" value="Genomic_DNA"/>
</dbReference>
<dbReference type="Proteomes" id="UP000199004">
    <property type="component" value="Unassembled WGS sequence"/>
</dbReference>
<evidence type="ECO:0000313" key="3">
    <source>
        <dbReference type="EMBL" id="SDN25000.1"/>
    </source>
</evidence>
<evidence type="ECO:0000256" key="1">
    <source>
        <dbReference type="SAM" id="MobiDB-lite"/>
    </source>
</evidence>
<proteinExistence type="predicted"/>
<dbReference type="AlphaFoldDB" id="A0A1G9ZUT4"/>
<evidence type="ECO:0000313" key="4">
    <source>
        <dbReference type="Proteomes" id="UP000199004"/>
    </source>
</evidence>
<keyword evidence="4" id="KW-1185">Reference proteome</keyword>